<accession>A0A8J5VWQ8</accession>
<comment type="caution">
    <text evidence="1">The sequence shown here is derived from an EMBL/GenBank/DDBJ whole genome shotgun (WGS) entry which is preliminary data.</text>
</comment>
<protein>
    <submittedName>
        <fullName evidence="1">Uncharacterized protein</fullName>
    </submittedName>
</protein>
<evidence type="ECO:0000313" key="1">
    <source>
        <dbReference type="EMBL" id="KAG8075181.1"/>
    </source>
</evidence>
<reference evidence="1" key="2">
    <citation type="submission" date="2021-02" db="EMBL/GenBank/DDBJ databases">
        <authorList>
            <person name="Kimball J.A."/>
            <person name="Haas M.W."/>
            <person name="Macchietto M."/>
            <person name="Kono T."/>
            <person name="Duquette J."/>
            <person name="Shao M."/>
        </authorList>
    </citation>
    <scope>NUCLEOTIDE SEQUENCE</scope>
    <source>
        <tissue evidence="1">Fresh leaf tissue</tissue>
    </source>
</reference>
<evidence type="ECO:0000313" key="2">
    <source>
        <dbReference type="Proteomes" id="UP000729402"/>
    </source>
</evidence>
<dbReference type="AlphaFoldDB" id="A0A8J5VWQ8"/>
<organism evidence="1 2">
    <name type="scientific">Zizania palustris</name>
    <name type="common">Northern wild rice</name>
    <dbReference type="NCBI Taxonomy" id="103762"/>
    <lineage>
        <taxon>Eukaryota</taxon>
        <taxon>Viridiplantae</taxon>
        <taxon>Streptophyta</taxon>
        <taxon>Embryophyta</taxon>
        <taxon>Tracheophyta</taxon>
        <taxon>Spermatophyta</taxon>
        <taxon>Magnoliopsida</taxon>
        <taxon>Liliopsida</taxon>
        <taxon>Poales</taxon>
        <taxon>Poaceae</taxon>
        <taxon>BOP clade</taxon>
        <taxon>Oryzoideae</taxon>
        <taxon>Oryzeae</taxon>
        <taxon>Zizaniinae</taxon>
        <taxon>Zizania</taxon>
    </lineage>
</organism>
<keyword evidence="2" id="KW-1185">Reference proteome</keyword>
<dbReference type="OrthoDB" id="346907at2759"/>
<dbReference type="EMBL" id="JAAALK010000283">
    <property type="protein sequence ID" value="KAG8075181.1"/>
    <property type="molecule type" value="Genomic_DNA"/>
</dbReference>
<name>A0A8J5VWQ8_ZIZPA</name>
<sequence length="100" mass="10705">MTELLAYSLSILPSSGATTTELTRRPASPQLPVTAQEQVSAEAGVWIEREAQSSARLAMAASAAADGSQSGKLCCTAMRCYETRRRQVVGWIMEGNERVG</sequence>
<reference evidence="1" key="1">
    <citation type="journal article" date="2021" name="bioRxiv">
        <title>Whole Genome Assembly and Annotation of Northern Wild Rice, Zizania palustris L., Supports a Whole Genome Duplication in the Zizania Genus.</title>
        <authorList>
            <person name="Haas M."/>
            <person name="Kono T."/>
            <person name="Macchietto M."/>
            <person name="Millas R."/>
            <person name="McGilp L."/>
            <person name="Shao M."/>
            <person name="Duquette J."/>
            <person name="Hirsch C.N."/>
            <person name="Kimball J."/>
        </authorList>
    </citation>
    <scope>NUCLEOTIDE SEQUENCE</scope>
    <source>
        <tissue evidence="1">Fresh leaf tissue</tissue>
    </source>
</reference>
<proteinExistence type="predicted"/>
<gene>
    <name evidence="1" type="ORF">GUJ93_ZPchr0006g45876</name>
</gene>
<dbReference type="Proteomes" id="UP000729402">
    <property type="component" value="Unassembled WGS sequence"/>
</dbReference>